<dbReference type="PANTHER" id="PTHR37423">
    <property type="entry name" value="SOLUBLE LYTIC MUREIN TRANSGLYCOSYLASE-RELATED"/>
    <property type="match status" value="1"/>
</dbReference>
<dbReference type="SUPFAM" id="SSF53955">
    <property type="entry name" value="Lysozyme-like"/>
    <property type="match status" value="1"/>
</dbReference>
<dbReference type="InterPro" id="IPR008258">
    <property type="entry name" value="Transglycosylase_SLT_dom_1"/>
</dbReference>
<dbReference type="Gene3D" id="1.10.530.10">
    <property type="match status" value="1"/>
</dbReference>
<dbReference type="CDD" id="cd00254">
    <property type="entry name" value="LT-like"/>
    <property type="match status" value="1"/>
</dbReference>
<dbReference type="PRINTS" id="PR01002">
    <property type="entry name" value="FLGFLGJ"/>
</dbReference>
<organism evidence="4 5">
    <name type="scientific">Stygiobacter electus</name>
    <dbReference type="NCBI Taxonomy" id="3032292"/>
    <lineage>
        <taxon>Bacteria</taxon>
        <taxon>Pseudomonadati</taxon>
        <taxon>Ignavibacteriota</taxon>
        <taxon>Ignavibacteria</taxon>
        <taxon>Ignavibacteriales</taxon>
        <taxon>Melioribacteraceae</taxon>
        <taxon>Stygiobacter</taxon>
    </lineage>
</organism>
<evidence type="ECO:0000259" key="3">
    <source>
        <dbReference type="Pfam" id="PF10135"/>
    </source>
</evidence>
<comment type="similarity">
    <text evidence="1">Belongs to the transglycosylase Slt family.</text>
</comment>
<evidence type="ECO:0000256" key="1">
    <source>
        <dbReference type="ARBA" id="ARBA00007734"/>
    </source>
</evidence>
<comment type="caution">
    <text evidence="4">The sequence shown here is derived from an EMBL/GenBank/DDBJ whole genome shotgun (WGS) entry which is preliminary data.</text>
</comment>
<feature type="domain" description="Flagellar protein FlgJ N-terminal" evidence="3">
    <location>
        <begin position="49"/>
        <end position="96"/>
    </location>
</feature>
<gene>
    <name evidence="4" type="ORF">P0M35_03650</name>
</gene>
<sequence length="272" mass="30223">MEEITLKASNDKHFTKPIDIKSRYDEKQKEKIASASKQFESVLTAMMLKSMNKTTGGLFGDEDGYGNDMFDTIFEQEIAQKMSATKSLGIAEILYRKITGENMPDEFKFRLSSKLNPIKVNNTQVPADATKVKPSNSSLERIDKFNSHIEEASKTFGVDKAIIKSIILAESAGNHKAVSTAKAKGLMQLMDSTAVDMGVKNVFNPKENIFGGTKYFAQLLRQYSGDLKLALAAYNAGPQNVEKYNGVPPFAETKSYINKVLSYLEHFSENQS</sequence>
<dbReference type="PANTHER" id="PTHR37423:SF2">
    <property type="entry name" value="MEMBRANE-BOUND LYTIC MUREIN TRANSGLYCOSYLASE C"/>
    <property type="match status" value="1"/>
</dbReference>
<name>A0AAE3NUM5_9BACT</name>
<dbReference type="Pfam" id="PF01464">
    <property type="entry name" value="SLT"/>
    <property type="match status" value="1"/>
</dbReference>
<dbReference type="InterPro" id="IPR023346">
    <property type="entry name" value="Lysozyme-like_dom_sf"/>
</dbReference>
<dbReference type="AlphaFoldDB" id="A0AAE3NUM5"/>
<feature type="domain" description="Transglycosylase SLT" evidence="2">
    <location>
        <begin position="149"/>
        <end position="253"/>
    </location>
</feature>
<evidence type="ECO:0000259" key="2">
    <source>
        <dbReference type="Pfam" id="PF01464"/>
    </source>
</evidence>
<dbReference type="Proteomes" id="UP001221302">
    <property type="component" value="Unassembled WGS sequence"/>
</dbReference>
<dbReference type="RefSeq" id="WP_321534997.1">
    <property type="nucleotide sequence ID" value="NZ_JARGDL010000003.1"/>
</dbReference>
<keyword evidence="5" id="KW-1185">Reference proteome</keyword>
<proteinExistence type="inferred from homology"/>
<dbReference type="Pfam" id="PF10135">
    <property type="entry name" value="Rod-binding"/>
    <property type="match status" value="1"/>
</dbReference>
<dbReference type="EMBL" id="JARGDL010000003">
    <property type="protein sequence ID" value="MDF1611231.1"/>
    <property type="molecule type" value="Genomic_DNA"/>
</dbReference>
<evidence type="ECO:0000313" key="5">
    <source>
        <dbReference type="Proteomes" id="UP001221302"/>
    </source>
</evidence>
<dbReference type="InterPro" id="IPR019301">
    <property type="entry name" value="Flagellar_prot_FlgJ_N"/>
</dbReference>
<protein>
    <submittedName>
        <fullName evidence="4">Transglycosylase SLT domain-containing protein</fullName>
    </submittedName>
</protein>
<reference evidence="4" key="1">
    <citation type="submission" date="2023-03" db="EMBL/GenBank/DDBJ databases">
        <title>Stygiobacter electus gen. nov., sp. nov., facultatively anaerobic thermotolerant bacterium of the class Ignavibacteria from a well of Yessentuki mineral water deposit.</title>
        <authorList>
            <person name="Podosokorskaya O.A."/>
            <person name="Elcheninov A.G."/>
            <person name="Petrova N.F."/>
            <person name="Zavarzina D.G."/>
            <person name="Kublanov I.V."/>
            <person name="Merkel A.Y."/>
        </authorList>
    </citation>
    <scope>NUCLEOTIDE SEQUENCE</scope>
    <source>
        <strain evidence="4">09-Me</strain>
    </source>
</reference>
<accession>A0AAE3NUM5</accession>
<evidence type="ECO:0000313" key="4">
    <source>
        <dbReference type="EMBL" id="MDF1611231.1"/>
    </source>
</evidence>